<dbReference type="AlphaFoldDB" id="A0A4Z2CDY2"/>
<feature type="non-terminal residue" evidence="2">
    <location>
        <position position="52"/>
    </location>
</feature>
<reference evidence="2 3" key="1">
    <citation type="submission" date="2019-04" db="EMBL/GenBank/DDBJ databases">
        <title>The sequence and de novo assembly of Takifugu bimaculatus genome using PacBio and Hi-C technologies.</title>
        <authorList>
            <person name="Xu P."/>
            <person name="Liu B."/>
            <person name="Zhou Z."/>
        </authorList>
    </citation>
    <scope>NUCLEOTIDE SEQUENCE [LARGE SCALE GENOMIC DNA]</scope>
    <source>
        <strain evidence="2">TB-2018</strain>
        <tissue evidence="2">Muscle</tissue>
    </source>
</reference>
<comment type="caution">
    <text evidence="2">The sequence shown here is derived from an EMBL/GenBank/DDBJ whole genome shotgun (WGS) entry which is preliminary data.</text>
</comment>
<keyword evidence="3" id="KW-1185">Reference proteome</keyword>
<proteinExistence type="predicted"/>
<feature type="region of interest" description="Disordered" evidence="1">
    <location>
        <begin position="24"/>
        <end position="52"/>
    </location>
</feature>
<evidence type="ECO:0000256" key="1">
    <source>
        <dbReference type="SAM" id="MobiDB-lite"/>
    </source>
</evidence>
<organism evidence="2 3">
    <name type="scientific">Takifugu bimaculatus</name>
    <dbReference type="NCBI Taxonomy" id="433685"/>
    <lineage>
        <taxon>Eukaryota</taxon>
        <taxon>Metazoa</taxon>
        <taxon>Chordata</taxon>
        <taxon>Craniata</taxon>
        <taxon>Vertebrata</taxon>
        <taxon>Euteleostomi</taxon>
        <taxon>Actinopterygii</taxon>
        <taxon>Neopterygii</taxon>
        <taxon>Teleostei</taxon>
        <taxon>Neoteleostei</taxon>
        <taxon>Acanthomorphata</taxon>
        <taxon>Eupercaria</taxon>
        <taxon>Tetraodontiformes</taxon>
        <taxon>Tetradontoidea</taxon>
        <taxon>Tetraodontidae</taxon>
        <taxon>Takifugu</taxon>
    </lineage>
</organism>
<feature type="compositionally biased region" description="Polar residues" evidence="1">
    <location>
        <begin position="32"/>
        <end position="52"/>
    </location>
</feature>
<dbReference type="EMBL" id="SWLE01000002">
    <property type="protein sequence ID" value="TNN02340.1"/>
    <property type="molecule type" value="Genomic_DNA"/>
</dbReference>
<evidence type="ECO:0000313" key="2">
    <source>
        <dbReference type="EMBL" id="TNN02340.1"/>
    </source>
</evidence>
<feature type="non-terminal residue" evidence="2">
    <location>
        <position position="1"/>
    </location>
</feature>
<name>A0A4Z2CDY2_9TELE</name>
<dbReference type="Proteomes" id="UP000516260">
    <property type="component" value="Chromosome 10"/>
</dbReference>
<gene>
    <name evidence="2" type="ORF">fugu_009827</name>
</gene>
<protein>
    <submittedName>
        <fullName evidence="2">Uncharacterized protein</fullName>
    </submittedName>
</protein>
<accession>A0A4Z2CDY2</accession>
<evidence type="ECO:0000313" key="3">
    <source>
        <dbReference type="Proteomes" id="UP000516260"/>
    </source>
</evidence>
<sequence length="52" mass="5587">MHNAAWKHQTHAALAVSWQGPICPRRKPATIERTSQVTPQPGSGVNASLSDP</sequence>